<dbReference type="GO" id="GO:0005829">
    <property type="term" value="C:cytosol"/>
    <property type="evidence" value="ECO:0007669"/>
    <property type="project" value="TreeGrafter"/>
</dbReference>
<dbReference type="PANTHER" id="PTHR33370">
    <property type="entry name" value="TRANSLATION INITIATION FACTOR IF-1, CHLOROPLASTIC"/>
    <property type="match status" value="1"/>
</dbReference>
<sequence>MAKEELLEFEGTVTELLPNAMFRVKLENEHEILAHTAGKMRKHRIRVLAGDRVNVEMTPYDLSKGRITFRFK</sequence>
<dbReference type="InterPro" id="IPR006196">
    <property type="entry name" value="RNA-binding_domain_S1_IF1"/>
</dbReference>
<dbReference type="EMBL" id="UINC01046482">
    <property type="protein sequence ID" value="SVB54555.1"/>
    <property type="molecule type" value="Genomic_DNA"/>
</dbReference>
<dbReference type="FunFam" id="2.40.50.140:FF:000002">
    <property type="entry name" value="Translation initiation factor IF-1"/>
    <property type="match status" value="1"/>
</dbReference>
<reference evidence="5" key="1">
    <citation type="submission" date="2018-05" db="EMBL/GenBank/DDBJ databases">
        <authorList>
            <person name="Lanie J.A."/>
            <person name="Ng W.-L."/>
            <person name="Kazmierczak K.M."/>
            <person name="Andrzejewski T.M."/>
            <person name="Davidsen T.M."/>
            <person name="Wayne K.J."/>
            <person name="Tettelin H."/>
            <person name="Glass J.I."/>
            <person name="Rusch D."/>
            <person name="Podicherti R."/>
            <person name="Tsui H.-C.T."/>
            <person name="Winkler M.E."/>
        </authorList>
    </citation>
    <scope>NUCLEOTIDE SEQUENCE</scope>
</reference>
<dbReference type="InterPro" id="IPR012340">
    <property type="entry name" value="NA-bd_OB-fold"/>
</dbReference>
<dbReference type="CDD" id="cd04451">
    <property type="entry name" value="S1_IF1"/>
    <property type="match status" value="1"/>
</dbReference>
<dbReference type="HAMAP" id="MF_00075">
    <property type="entry name" value="IF_1"/>
    <property type="match status" value="1"/>
</dbReference>
<dbReference type="SMART" id="SM00316">
    <property type="entry name" value="S1"/>
    <property type="match status" value="1"/>
</dbReference>
<proteinExistence type="inferred from homology"/>
<protein>
    <recommendedName>
        <fullName evidence="4">S1-like domain-containing protein</fullName>
    </recommendedName>
</protein>
<evidence type="ECO:0000256" key="2">
    <source>
        <dbReference type="ARBA" id="ARBA00022540"/>
    </source>
</evidence>
<feature type="domain" description="S1-like" evidence="4">
    <location>
        <begin position="1"/>
        <end position="72"/>
    </location>
</feature>
<dbReference type="Pfam" id="PF01176">
    <property type="entry name" value="eIF-1a"/>
    <property type="match status" value="1"/>
</dbReference>
<evidence type="ECO:0000259" key="4">
    <source>
        <dbReference type="PROSITE" id="PS50832"/>
    </source>
</evidence>
<accession>A0A382EVS1</accession>
<gene>
    <name evidence="5" type="ORF">METZ01_LOCUS207409</name>
</gene>
<keyword evidence="2" id="KW-0396">Initiation factor</keyword>
<dbReference type="GO" id="GO:0003723">
    <property type="term" value="F:RNA binding"/>
    <property type="evidence" value="ECO:0007669"/>
    <property type="project" value="InterPro"/>
</dbReference>
<dbReference type="AlphaFoldDB" id="A0A382EVS1"/>
<comment type="similarity">
    <text evidence="1">Belongs to the IF-1 family.</text>
</comment>
<organism evidence="5">
    <name type="scientific">marine metagenome</name>
    <dbReference type="NCBI Taxonomy" id="408172"/>
    <lineage>
        <taxon>unclassified sequences</taxon>
        <taxon>metagenomes</taxon>
        <taxon>ecological metagenomes</taxon>
    </lineage>
</organism>
<dbReference type="SUPFAM" id="SSF50249">
    <property type="entry name" value="Nucleic acid-binding proteins"/>
    <property type="match status" value="1"/>
</dbReference>
<dbReference type="InterPro" id="IPR003029">
    <property type="entry name" value="S1_domain"/>
</dbReference>
<keyword evidence="3" id="KW-0648">Protein biosynthesis</keyword>
<evidence type="ECO:0000313" key="5">
    <source>
        <dbReference type="EMBL" id="SVB54555.1"/>
    </source>
</evidence>
<dbReference type="NCBIfam" id="TIGR00008">
    <property type="entry name" value="infA"/>
    <property type="match status" value="1"/>
</dbReference>
<evidence type="ECO:0000256" key="3">
    <source>
        <dbReference type="ARBA" id="ARBA00022917"/>
    </source>
</evidence>
<evidence type="ECO:0000256" key="1">
    <source>
        <dbReference type="ARBA" id="ARBA00010939"/>
    </source>
</evidence>
<dbReference type="GO" id="GO:0043022">
    <property type="term" value="F:ribosome binding"/>
    <property type="evidence" value="ECO:0007669"/>
    <property type="project" value="TreeGrafter"/>
</dbReference>
<name>A0A382EVS1_9ZZZZ</name>
<dbReference type="PROSITE" id="PS50832">
    <property type="entry name" value="S1_IF1_TYPE"/>
    <property type="match status" value="1"/>
</dbReference>
<dbReference type="InterPro" id="IPR004368">
    <property type="entry name" value="TIF_IF1"/>
</dbReference>
<dbReference type="GO" id="GO:0003743">
    <property type="term" value="F:translation initiation factor activity"/>
    <property type="evidence" value="ECO:0007669"/>
    <property type="project" value="UniProtKB-KW"/>
</dbReference>
<dbReference type="PANTHER" id="PTHR33370:SF1">
    <property type="entry name" value="TRANSLATION INITIATION FACTOR IF-1, CHLOROPLASTIC"/>
    <property type="match status" value="1"/>
</dbReference>
<dbReference type="Gene3D" id="2.40.50.140">
    <property type="entry name" value="Nucleic acid-binding proteins"/>
    <property type="match status" value="1"/>
</dbReference>